<feature type="compositionally biased region" description="Low complexity" evidence="1">
    <location>
        <begin position="18"/>
        <end position="45"/>
    </location>
</feature>
<evidence type="ECO:0000259" key="2">
    <source>
        <dbReference type="Pfam" id="PF21686"/>
    </source>
</evidence>
<feature type="compositionally biased region" description="Basic and acidic residues" evidence="1">
    <location>
        <begin position="370"/>
        <end position="391"/>
    </location>
</feature>
<sequence length="391" mass="42847">MGGSAGTDSSRTGAGVPADSSGTSDGAPADSSGAPADSAETGARAPAKKSRASAKAPAVEVEVAGRTVRLSSPDRVYFPGPGYTKLDLFNYYLSVGDGIMRALHRRPTMLQRFPQGIEGEMFFQKRVPTRGVPPWIETTTISFPSGRTADELCPVDLAHVAWAAQMGTVVFHPWPVRADDVDRPDELRIDLDPQPGTDFADAVAVAGEVRALLDELGVTGFPKTSGGRGVHVYLRIAPRWTFTQVRRAAIAFAREVERRRPDLVTTAWWKEQRGEKVFIDYNQMARDRTIACAYSLRANARATVSTPVTWDELTDVEPNDFDLRTVPERFARIGDPHAAIDDAGWDITPLLEWADRDEKEGNGDLPYPPDHPKMPGEPKRVQPSKDRDRKG</sequence>
<feature type="domain" description="DNA ligase D polymerase" evidence="2">
    <location>
        <begin position="84"/>
        <end position="337"/>
    </location>
</feature>
<dbReference type="PANTHER" id="PTHR42705:SF3">
    <property type="entry name" value="ATP-DEPENDENT DNA LIGASE"/>
    <property type="match status" value="1"/>
</dbReference>
<dbReference type="EMBL" id="JBCGDC010000139">
    <property type="protein sequence ID" value="MFB6397365.1"/>
    <property type="molecule type" value="Genomic_DNA"/>
</dbReference>
<name>A0ABV5CZR8_9ACTN</name>
<dbReference type="InterPro" id="IPR052171">
    <property type="entry name" value="NHEJ_LigD"/>
</dbReference>
<evidence type="ECO:0000313" key="4">
    <source>
        <dbReference type="Proteomes" id="UP001582793"/>
    </source>
</evidence>
<feature type="compositionally biased region" description="Polar residues" evidence="1">
    <location>
        <begin position="1"/>
        <end position="12"/>
    </location>
</feature>
<dbReference type="PANTHER" id="PTHR42705">
    <property type="entry name" value="BIFUNCTIONAL NON-HOMOLOGOUS END JOINING PROTEIN LIGD"/>
    <property type="match status" value="1"/>
</dbReference>
<feature type="region of interest" description="Disordered" evidence="1">
    <location>
        <begin position="355"/>
        <end position="391"/>
    </location>
</feature>
<dbReference type="RefSeq" id="WP_375736474.1">
    <property type="nucleotide sequence ID" value="NZ_JBCGDC010000139.1"/>
</dbReference>
<dbReference type="Pfam" id="PF21686">
    <property type="entry name" value="LigD_Prim-Pol"/>
    <property type="match status" value="1"/>
</dbReference>
<feature type="region of interest" description="Disordered" evidence="1">
    <location>
        <begin position="1"/>
        <end position="59"/>
    </location>
</feature>
<organism evidence="3 4">
    <name type="scientific">Polymorphospora lycopeni</name>
    <dbReference type="NCBI Taxonomy" id="3140240"/>
    <lineage>
        <taxon>Bacteria</taxon>
        <taxon>Bacillati</taxon>
        <taxon>Actinomycetota</taxon>
        <taxon>Actinomycetes</taxon>
        <taxon>Micromonosporales</taxon>
        <taxon>Micromonosporaceae</taxon>
        <taxon>Polymorphospora</taxon>
    </lineage>
</organism>
<dbReference type="Proteomes" id="UP001582793">
    <property type="component" value="Unassembled WGS sequence"/>
</dbReference>
<dbReference type="InterPro" id="IPR014145">
    <property type="entry name" value="LigD_pol_dom"/>
</dbReference>
<gene>
    <name evidence="3" type="primary">ligD</name>
    <name evidence="3" type="ORF">AAFH96_30355</name>
</gene>
<dbReference type="EC" id="6.5.1.1" evidence="3"/>
<dbReference type="NCBIfam" id="TIGR02778">
    <property type="entry name" value="ligD_pol"/>
    <property type="match status" value="1"/>
</dbReference>
<protein>
    <submittedName>
        <fullName evidence="3">Non-homologous end-joining DNA ligase</fullName>
        <ecNumber evidence="3">6.5.1.1</ecNumber>
    </submittedName>
</protein>
<dbReference type="Gene3D" id="3.90.920.10">
    <property type="entry name" value="DNA primase, PRIM domain"/>
    <property type="match status" value="1"/>
</dbReference>
<reference evidence="3 4" key="1">
    <citation type="submission" date="2024-04" db="EMBL/GenBank/DDBJ databases">
        <title>Polymorphospora sp. isolated from Baiyangdian Lake in Xiong'an New Area.</title>
        <authorList>
            <person name="Zhang X."/>
            <person name="Liu J."/>
        </authorList>
    </citation>
    <scope>NUCLEOTIDE SEQUENCE [LARGE SCALE GENOMIC DNA]</scope>
    <source>
        <strain evidence="3 4">2-325</strain>
    </source>
</reference>
<dbReference type="GO" id="GO:0003910">
    <property type="term" value="F:DNA ligase (ATP) activity"/>
    <property type="evidence" value="ECO:0007669"/>
    <property type="project" value="UniProtKB-EC"/>
</dbReference>
<keyword evidence="3" id="KW-0436">Ligase</keyword>
<proteinExistence type="predicted"/>
<comment type="caution">
    <text evidence="3">The sequence shown here is derived from an EMBL/GenBank/DDBJ whole genome shotgun (WGS) entry which is preliminary data.</text>
</comment>
<keyword evidence="4" id="KW-1185">Reference proteome</keyword>
<evidence type="ECO:0000313" key="3">
    <source>
        <dbReference type="EMBL" id="MFB6397365.1"/>
    </source>
</evidence>
<dbReference type="CDD" id="cd04865">
    <property type="entry name" value="LigD_Pol_like_2"/>
    <property type="match status" value="1"/>
</dbReference>
<evidence type="ECO:0000256" key="1">
    <source>
        <dbReference type="SAM" id="MobiDB-lite"/>
    </source>
</evidence>
<accession>A0ABV5CZR8</accession>